<dbReference type="eggNOG" id="ENOG502RQF1">
    <property type="taxonomic scope" value="Eukaryota"/>
</dbReference>
<protein>
    <submittedName>
        <fullName evidence="1">Uncharacterized protein</fullName>
    </submittedName>
</protein>
<dbReference type="Proteomes" id="UP000002258">
    <property type="component" value="Chromosome 2"/>
</dbReference>
<dbReference type="HOGENOM" id="CLU_1786788_0_0_1"/>
<gene>
    <name evidence="1" type="ORF">PICST_40869</name>
</gene>
<name>A3LN74_PICST</name>
<dbReference type="AlphaFoldDB" id="A3LN74"/>
<dbReference type="KEGG" id="pic:PICST_40869"/>
<proteinExistence type="predicted"/>
<dbReference type="GeneID" id="4837163"/>
<sequence>MDYGTVESYHEFLNQMESCEFNNSLINLATSPSPESFTPPIPSTRHLASIAPQQLLNLNLHLDVNTYYNKLTGLICQIPFHGSAADKDSFQSLAHNVTQSRTQKSFQETFAEDEEDEMNPLAPGLFPKLNIGDDEKFMKFDTLPLTPSYVAK</sequence>
<dbReference type="InParanoid" id="A3LN74"/>
<reference evidence="1 2" key="1">
    <citation type="journal article" date="2007" name="Nat. Biotechnol.">
        <title>Genome sequence of the lignocellulose-bioconverting and xylose-fermenting yeast Pichia stipitis.</title>
        <authorList>
            <person name="Jeffries T.W."/>
            <person name="Grigoriev I.V."/>
            <person name="Grimwood J."/>
            <person name="Laplaza J.M."/>
            <person name="Aerts A."/>
            <person name="Salamov A."/>
            <person name="Schmutz J."/>
            <person name="Lindquist E."/>
            <person name="Dehal P."/>
            <person name="Shapiro H."/>
            <person name="Jin Y.S."/>
            <person name="Passoth V."/>
            <person name="Richardson P.M."/>
        </authorList>
    </citation>
    <scope>NUCLEOTIDE SEQUENCE [LARGE SCALE GENOMIC DNA]</scope>
    <source>
        <strain evidence="2">ATCC 58785 / CBS 6054 / NBRC 10063 / NRRL Y-11545</strain>
    </source>
</reference>
<dbReference type="RefSeq" id="XP_001382837.2">
    <property type="nucleotide sequence ID" value="XM_001382800.1"/>
</dbReference>
<organism evidence="1 2">
    <name type="scientific">Scheffersomyces stipitis (strain ATCC 58785 / CBS 6054 / NBRC 10063 / NRRL Y-11545)</name>
    <name type="common">Yeast</name>
    <name type="synonym">Pichia stipitis</name>
    <dbReference type="NCBI Taxonomy" id="322104"/>
    <lineage>
        <taxon>Eukaryota</taxon>
        <taxon>Fungi</taxon>
        <taxon>Dikarya</taxon>
        <taxon>Ascomycota</taxon>
        <taxon>Saccharomycotina</taxon>
        <taxon>Pichiomycetes</taxon>
        <taxon>Debaryomycetaceae</taxon>
        <taxon>Scheffersomyces</taxon>
    </lineage>
</organism>
<evidence type="ECO:0000313" key="1">
    <source>
        <dbReference type="EMBL" id="ABN64808.2"/>
    </source>
</evidence>
<accession>A3LN74</accession>
<dbReference type="EMBL" id="CP000496">
    <property type="protein sequence ID" value="ABN64808.2"/>
    <property type="molecule type" value="Genomic_DNA"/>
</dbReference>
<keyword evidence="2" id="KW-1185">Reference proteome</keyword>
<dbReference type="OMA" id="VEENRMY"/>
<evidence type="ECO:0000313" key="2">
    <source>
        <dbReference type="Proteomes" id="UP000002258"/>
    </source>
</evidence>
<dbReference type="OrthoDB" id="4021666at2759"/>